<evidence type="ECO:0000313" key="9">
    <source>
        <dbReference type="Proteomes" id="UP001176961"/>
    </source>
</evidence>
<comment type="subcellular location">
    <subcellularLocation>
        <location evidence="1">Nucleus</location>
    </subcellularLocation>
</comment>
<evidence type="ECO:0000313" key="8">
    <source>
        <dbReference type="EMBL" id="CAJ0588415.1"/>
    </source>
</evidence>
<dbReference type="SUPFAM" id="SSF117856">
    <property type="entry name" value="AF0104/ALDC/Ptd012-like"/>
    <property type="match status" value="1"/>
</dbReference>
<evidence type="ECO:0000259" key="7">
    <source>
        <dbReference type="SMART" id="SM01168"/>
    </source>
</evidence>
<keyword evidence="3" id="KW-0479">Metal-binding</keyword>
<evidence type="ECO:0000256" key="3">
    <source>
        <dbReference type="ARBA" id="ARBA00022723"/>
    </source>
</evidence>
<dbReference type="GO" id="GO:0005634">
    <property type="term" value="C:nucleus"/>
    <property type="evidence" value="ECO:0007669"/>
    <property type="project" value="UniProtKB-SubCell"/>
</dbReference>
<dbReference type="EMBL" id="CATQJL010000001">
    <property type="protein sequence ID" value="CAJ0588415.1"/>
    <property type="molecule type" value="Genomic_DNA"/>
</dbReference>
<evidence type="ECO:0000256" key="1">
    <source>
        <dbReference type="ARBA" id="ARBA00004123"/>
    </source>
</evidence>
<evidence type="ECO:0000256" key="5">
    <source>
        <dbReference type="ARBA" id="ARBA00022833"/>
    </source>
</evidence>
<organism evidence="8 9">
    <name type="scientific">Cylicocyclus nassatus</name>
    <name type="common">Nematode worm</name>
    <dbReference type="NCBI Taxonomy" id="53992"/>
    <lineage>
        <taxon>Eukaryota</taxon>
        <taxon>Metazoa</taxon>
        <taxon>Ecdysozoa</taxon>
        <taxon>Nematoda</taxon>
        <taxon>Chromadorea</taxon>
        <taxon>Rhabditida</taxon>
        <taxon>Rhabditina</taxon>
        <taxon>Rhabditomorpha</taxon>
        <taxon>Strongyloidea</taxon>
        <taxon>Strongylidae</taxon>
        <taxon>Cylicocyclus</taxon>
    </lineage>
</organism>
<comment type="subunit">
    <text evidence="2">Monomer.</text>
</comment>
<keyword evidence="4" id="KW-0378">Hydrolase</keyword>
<accession>A0AA36GJB0</accession>
<dbReference type="PANTHER" id="PTHR13204">
    <property type="entry name" value="PTD012 PROTEIN"/>
    <property type="match status" value="1"/>
</dbReference>
<proteinExistence type="predicted"/>
<dbReference type="AlphaFoldDB" id="A0AA36GJB0"/>
<evidence type="ECO:0000256" key="2">
    <source>
        <dbReference type="ARBA" id="ARBA00011245"/>
    </source>
</evidence>
<keyword evidence="9" id="KW-1185">Reference proteome</keyword>
<dbReference type="CDD" id="cd17298">
    <property type="entry name" value="DUF1907"/>
    <property type="match status" value="1"/>
</dbReference>
<dbReference type="InterPro" id="IPR015021">
    <property type="entry name" value="C11orf54_DUF1907"/>
</dbReference>
<dbReference type="SMART" id="SM01168">
    <property type="entry name" value="DUF1907"/>
    <property type="match status" value="1"/>
</dbReference>
<reference evidence="8" key="1">
    <citation type="submission" date="2023-07" db="EMBL/GenBank/DDBJ databases">
        <authorList>
            <consortium name="CYATHOMIX"/>
        </authorList>
    </citation>
    <scope>NUCLEOTIDE SEQUENCE</scope>
    <source>
        <strain evidence="8">N/A</strain>
    </source>
</reference>
<dbReference type="Proteomes" id="UP001176961">
    <property type="component" value="Unassembled WGS sequence"/>
</dbReference>
<keyword evidence="5" id="KW-0862">Zinc</keyword>
<dbReference type="Pfam" id="PF08925">
    <property type="entry name" value="DUF1907"/>
    <property type="match status" value="1"/>
</dbReference>
<gene>
    <name evidence="8" type="ORF">CYNAS_LOCUS398</name>
</gene>
<evidence type="ECO:0000256" key="4">
    <source>
        <dbReference type="ARBA" id="ARBA00022801"/>
    </source>
</evidence>
<dbReference type="GO" id="GO:0016788">
    <property type="term" value="F:hydrolase activity, acting on ester bonds"/>
    <property type="evidence" value="ECO:0007669"/>
    <property type="project" value="TreeGrafter"/>
</dbReference>
<name>A0AA36GJB0_CYLNA</name>
<evidence type="ECO:0000256" key="6">
    <source>
        <dbReference type="ARBA" id="ARBA00023242"/>
    </source>
</evidence>
<feature type="domain" description="DUF1907" evidence="7">
    <location>
        <begin position="21"/>
        <end position="281"/>
    </location>
</feature>
<keyword evidence="6" id="KW-0539">Nucleus</keyword>
<dbReference type="PANTHER" id="PTHR13204:SF1">
    <property type="entry name" value="ESTER HYDROLASE C11ORF54"/>
    <property type="match status" value="1"/>
</dbReference>
<protein>
    <recommendedName>
        <fullName evidence="7">DUF1907 domain-containing protein</fullName>
    </recommendedName>
</protein>
<dbReference type="GO" id="GO:0008270">
    <property type="term" value="F:zinc ion binding"/>
    <property type="evidence" value="ECO:0007669"/>
    <property type="project" value="TreeGrafter"/>
</dbReference>
<comment type="caution">
    <text evidence="8">The sequence shown here is derived from an EMBL/GenBank/DDBJ whole genome shotgun (WGS) entry which is preliminary data.</text>
</comment>
<sequence length="284" mass="31373">MSWSSYIIKTFKPSNKELCSVVAASLAKNFKKVKVEVAKCPDLTAPPFKMTGKGFGRNMVIAEVGGMGNLYPGFHKEKHYDIREVCQKCGTPNAFVFGPAGCPMGVVASKITTLVDETATSFETKAINSTKFTLTGNFIVTAEPGPDELIHIKCSKRTGKDSLPSCIRNGLEKEYGQNCVVLGGLFLLQQGRASIHIAPEFPEKPFASMAEVENWFRVFEVSAPLLCASVFHSYDPGFKLRMLHTHCISEHNDAGHFNNDVTPEIAEYEGWFTAAEKMYRIDEI</sequence>